<gene>
    <name evidence="2" type="ORF">L2737_17790</name>
</gene>
<comment type="caution">
    <text evidence="2">The sequence shown here is derived from an EMBL/GenBank/DDBJ whole genome shotgun (WGS) entry which is preliminary data.</text>
</comment>
<dbReference type="Proteomes" id="UP001202134">
    <property type="component" value="Unassembled WGS sequence"/>
</dbReference>
<sequence length="279" mass="30171">MNLSPLVISIAILGSFSATQAIAKTAQLQSEVISSSEIQWGYLNPLRGDKSPGAANLWGDRTKNMPTGMLVKFNKGFSSPPHIHNITYRGIVIKGQMHNDDPDAAIMWMPTGSFWTQPAGENHITSANGEANTIFLEIDSGPYLVKPSDQHFDSGEKPINLHESNHVWLNPTDVSFINGNDVKMTALWGSNADGQLGGTMVKIPAGYKGEIDVDAEEFRGIVIAGNLLYQSAETDNAKALNAGSYFGSTGQFSHNIEAAENGATIYIRTDGKYQLNTQP</sequence>
<dbReference type="InterPro" id="IPR011051">
    <property type="entry name" value="RmlC_Cupin_sf"/>
</dbReference>
<dbReference type="CDD" id="cd06989">
    <property type="entry name" value="cupin_DRT102"/>
    <property type="match status" value="1"/>
</dbReference>
<dbReference type="RefSeq" id="WP_248956629.1">
    <property type="nucleotide sequence ID" value="NZ_JAKIKU010000011.1"/>
</dbReference>
<proteinExistence type="predicted"/>
<accession>A0ABT0KU09</accession>
<dbReference type="Pfam" id="PF14499">
    <property type="entry name" value="DUF4437"/>
    <property type="match status" value="1"/>
</dbReference>
<keyword evidence="1" id="KW-0732">Signal</keyword>
<keyword evidence="3" id="KW-1185">Reference proteome</keyword>
<name>A0ABT0KU09_9GAMM</name>
<protein>
    <submittedName>
        <fullName evidence="2">DUF4437 domain-containing protein</fullName>
    </submittedName>
</protein>
<dbReference type="Gene3D" id="2.60.120.10">
    <property type="entry name" value="Jelly Rolls"/>
    <property type="match status" value="1"/>
</dbReference>
<dbReference type="InterPro" id="IPR028013">
    <property type="entry name" value="DUF4437"/>
</dbReference>
<evidence type="ECO:0000256" key="1">
    <source>
        <dbReference type="SAM" id="SignalP"/>
    </source>
</evidence>
<evidence type="ECO:0000313" key="3">
    <source>
        <dbReference type="Proteomes" id="UP001202134"/>
    </source>
</evidence>
<feature type="chain" id="PRO_5045326294" evidence="1">
    <location>
        <begin position="24"/>
        <end position="279"/>
    </location>
</feature>
<organism evidence="2 3">
    <name type="scientific">Shewanella electrodiphila</name>
    <dbReference type="NCBI Taxonomy" id="934143"/>
    <lineage>
        <taxon>Bacteria</taxon>
        <taxon>Pseudomonadati</taxon>
        <taxon>Pseudomonadota</taxon>
        <taxon>Gammaproteobacteria</taxon>
        <taxon>Alteromonadales</taxon>
        <taxon>Shewanellaceae</taxon>
        <taxon>Shewanella</taxon>
    </lineage>
</organism>
<feature type="signal peptide" evidence="1">
    <location>
        <begin position="1"/>
        <end position="23"/>
    </location>
</feature>
<dbReference type="InterPro" id="IPR014710">
    <property type="entry name" value="RmlC-like_jellyroll"/>
</dbReference>
<dbReference type="SUPFAM" id="SSF51182">
    <property type="entry name" value="RmlC-like cupins"/>
    <property type="match status" value="1"/>
</dbReference>
<dbReference type="EMBL" id="JAKIKU010000011">
    <property type="protein sequence ID" value="MCL1047154.1"/>
    <property type="molecule type" value="Genomic_DNA"/>
</dbReference>
<reference evidence="2 3" key="1">
    <citation type="submission" date="2022-01" db="EMBL/GenBank/DDBJ databases">
        <title>Whole genome-based taxonomy of the Shewanellaceae.</title>
        <authorList>
            <person name="Martin-Rodriguez A.J."/>
        </authorList>
    </citation>
    <scope>NUCLEOTIDE SEQUENCE [LARGE SCALE GENOMIC DNA]</scope>
    <source>
        <strain evidence="2 3">DSM 24955</strain>
    </source>
</reference>
<evidence type="ECO:0000313" key="2">
    <source>
        <dbReference type="EMBL" id="MCL1047154.1"/>
    </source>
</evidence>